<sequence>MLREHGMASVHSVRTLIGAGSNEIDEASDELLPTSGGDGVVTVRKFQSLEGSLMWVARCTRPDIAYAVHKASRRTHSPTMSDWKLGKRIARHLAGTKSCR</sequence>
<evidence type="ECO:0000313" key="4">
    <source>
        <dbReference type="EMBL" id="KAE9074727.1"/>
    </source>
</evidence>
<keyword evidence="10" id="KW-1185">Reference proteome</keyword>
<organism evidence="1 9">
    <name type="scientific">Phytophthora fragariae</name>
    <dbReference type="NCBI Taxonomy" id="53985"/>
    <lineage>
        <taxon>Eukaryota</taxon>
        <taxon>Sar</taxon>
        <taxon>Stramenopiles</taxon>
        <taxon>Oomycota</taxon>
        <taxon>Peronosporomycetes</taxon>
        <taxon>Peronosporales</taxon>
        <taxon>Peronosporaceae</taxon>
        <taxon>Phytophthora</taxon>
    </lineage>
</organism>
<evidence type="ECO:0000313" key="7">
    <source>
        <dbReference type="EMBL" id="KAE9186640.1"/>
    </source>
</evidence>
<reference evidence="9 10" key="1">
    <citation type="submission" date="2018-08" db="EMBL/GenBank/DDBJ databases">
        <title>Genomic investigation of the strawberry pathogen Phytophthora fragariae indicates pathogenicity is determined by transcriptional variation in three key races.</title>
        <authorList>
            <person name="Adams T.M."/>
            <person name="Armitage A.D."/>
            <person name="Sobczyk M.K."/>
            <person name="Bates H.J."/>
            <person name="Dunwell J.M."/>
            <person name="Nellist C.F."/>
            <person name="Harrison R.J."/>
        </authorList>
    </citation>
    <scope>NUCLEOTIDE SEQUENCE [LARGE SCALE GENOMIC DNA]</scope>
    <source>
        <strain evidence="8 11">A4</strain>
        <strain evidence="7 12">BC-1</strain>
        <strain evidence="6 10">NOV-27</strain>
        <strain evidence="5 13">NOV-5</strain>
        <strain evidence="4 14">NOV-71</strain>
        <strain evidence="1 9">NOV-9</strain>
        <strain evidence="3 16">ONT-3</strain>
        <strain evidence="2 15">SCRP245</strain>
    </source>
</reference>
<evidence type="ECO:0000313" key="8">
    <source>
        <dbReference type="EMBL" id="KAE9276278.1"/>
    </source>
</evidence>
<evidence type="ECO:0000313" key="14">
    <source>
        <dbReference type="Proteomes" id="UP000441208"/>
    </source>
</evidence>
<dbReference type="Proteomes" id="UP000441208">
    <property type="component" value="Unassembled WGS sequence"/>
</dbReference>
<proteinExistence type="predicted"/>
<dbReference type="EMBL" id="QXFW01002642">
    <property type="protein sequence ID" value="KAE8976682.1"/>
    <property type="molecule type" value="Genomic_DNA"/>
</dbReference>
<evidence type="ECO:0000313" key="11">
    <source>
        <dbReference type="Proteomes" id="UP000437068"/>
    </source>
</evidence>
<evidence type="ECO:0000313" key="6">
    <source>
        <dbReference type="EMBL" id="KAE9176476.1"/>
    </source>
</evidence>
<dbReference type="Proteomes" id="UP000437068">
    <property type="component" value="Unassembled WGS sequence"/>
</dbReference>
<evidence type="ECO:0000313" key="13">
    <source>
        <dbReference type="Proteomes" id="UP000440732"/>
    </source>
</evidence>
<evidence type="ECO:0000313" key="5">
    <source>
        <dbReference type="EMBL" id="KAE9093071.1"/>
    </source>
</evidence>
<dbReference type="EMBL" id="QXGB01002611">
    <property type="protein sequence ID" value="KAE9176476.1"/>
    <property type="molecule type" value="Genomic_DNA"/>
</dbReference>
<evidence type="ECO:0000313" key="1">
    <source>
        <dbReference type="EMBL" id="KAE8926054.1"/>
    </source>
</evidence>
<dbReference type="EMBL" id="QXFX01003805">
    <property type="protein sequence ID" value="KAE9066964.1"/>
    <property type="molecule type" value="Genomic_DNA"/>
</dbReference>
<evidence type="ECO:0000313" key="3">
    <source>
        <dbReference type="EMBL" id="KAE9066964.1"/>
    </source>
</evidence>
<dbReference type="EMBL" id="QXGF01002129">
    <property type="protein sequence ID" value="KAE8926054.1"/>
    <property type="molecule type" value="Genomic_DNA"/>
</dbReference>
<dbReference type="Proteomes" id="UP000440367">
    <property type="component" value="Unassembled WGS sequence"/>
</dbReference>
<dbReference type="AlphaFoldDB" id="A0A6A3DW84"/>
<evidence type="ECO:0000313" key="10">
    <source>
        <dbReference type="Proteomes" id="UP000433483"/>
    </source>
</evidence>
<evidence type="ECO:0000313" key="12">
    <source>
        <dbReference type="Proteomes" id="UP000440367"/>
    </source>
</evidence>
<dbReference type="Proteomes" id="UP000488956">
    <property type="component" value="Unassembled WGS sequence"/>
</dbReference>
<dbReference type="EMBL" id="QXFZ01002684">
    <property type="protein sequence ID" value="KAE9074727.1"/>
    <property type="molecule type" value="Genomic_DNA"/>
</dbReference>
<evidence type="ECO:0000313" key="9">
    <source>
        <dbReference type="Proteomes" id="UP000429523"/>
    </source>
</evidence>
<dbReference type="EMBL" id="QXGE01003229">
    <property type="protein sequence ID" value="KAE9276278.1"/>
    <property type="molecule type" value="Genomic_DNA"/>
</dbReference>
<evidence type="ECO:0000313" key="16">
    <source>
        <dbReference type="Proteomes" id="UP000488956"/>
    </source>
</evidence>
<comment type="caution">
    <text evidence="1">The sequence shown here is derived from an EMBL/GenBank/DDBJ whole genome shotgun (WGS) entry which is preliminary data.</text>
</comment>
<dbReference type="Proteomes" id="UP000433483">
    <property type="component" value="Unassembled WGS sequence"/>
</dbReference>
<name>A0A6A3DW84_9STRA</name>
<gene>
    <name evidence="8" type="ORF">PF001_g26204</name>
    <name evidence="7" type="ORF">PF002_g25818</name>
    <name evidence="6" type="ORF">PF005_g24936</name>
    <name evidence="5" type="ORF">PF006_g24530</name>
    <name evidence="4" type="ORF">PF007_g25293</name>
    <name evidence="1" type="ORF">PF009_g23752</name>
    <name evidence="3" type="ORF">PF010_g27654</name>
    <name evidence="2" type="ORF">PF011_g23944</name>
</gene>
<dbReference type="Proteomes" id="UP000460718">
    <property type="component" value="Unassembled WGS sequence"/>
</dbReference>
<dbReference type="Proteomes" id="UP000429523">
    <property type="component" value="Unassembled WGS sequence"/>
</dbReference>
<dbReference type="Proteomes" id="UP000440732">
    <property type="component" value="Unassembled WGS sequence"/>
</dbReference>
<protein>
    <recommendedName>
        <fullName evidence="17">Reverse transcriptase Ty1/copia-type domain-containing protein</fullName>
    </recommendedName>
</protein>
<dbReference type="OrthoDB" id="126679at2759"/>
<evidence type="ECO:0008006" key="17">
    <source>
        <dbReference type="Google" id="ProtNLM"/>
    </source>
</evidence>
<dbReference type="EMBL" id="QXGD01002591">
    <property type="protein sequence ID" value="KAE9186640.1"/>
    <property type="molecule type" value="Genomic_DNA"/>
</dbReference>
<evidence type="ECO:0000313" key="15">
    <source>
        <dbReference type="Proteomes" id="UP000460718"/>
    </source>
</evidence>
<dbReference type="EMBL" id="QXGA01002719">
    <property type="protein sequence ID" value="KAE9093071.1"/>
    <property type="molecule type" value="Genomic_DNA"/>
</dbReference>
<accession>A0A6A3DW84</accession>
<evidence type="ECO:0000313" key="2">
    <source>
        <dbReference type="EMBL" id="KAE8976682.1"/>
    </source>
</evidence>